<dbReference type="RefSeq" id="WP_237640222.1">
    <property type="nucleotide sequence ID" value="NZ_JBICQX010000001.1"/>
</dbReference>
<evidence type="ECO:0008006" key="2">
    <source>
        <dbReference type="Google" id="ProtNLM"/>
    </source>
</evidence>
<dbReference type="AlphaFoldDB" id="A0A169T0L7"/>
<name>A0A169T0L7_STAEP</name>
<dbReference type="Pfam" id="PF14253">
    <property type="entry name" value="AbiH"/>
    <property type="match status" value="1"/>
</dbReference>
<evidence type="ECO:0000313" key="1">
    <source>
        <dbReference type="EMBL" id="BAU98223.1"/>
    </source>
</evidence>
<reference evidence="1" key="1">
    <citation type="submission" date="2015-09" db="EMBL/GenBank/DDBJ databases">
        <title>Distribution of SCCmec types in fusidic acid resistant Staphylococcus epidermidis and identification of a novel SCC7684 element.</title>
        <authorList>
            <person name="Chen H.J."/>
            <person name="Teng L.J."/>
        </authorList>
    </citation>
    <scope>NUCLEOTIDE SEQUENCE</scope>
    <source>
        <strain evidence="1">NTUH-3553</strain>
    </source>
</reference>
<accession>A0A169T0L7</accession>
<protein>
    <recommendedName>
        <fullName evidence="2">Bacteriophage abortive infection AbiH</fullName>
    </recommendedName>
</protein>
<sequence>MNLYIIGNGFDIDHGIKSKYIDFKHFLENSLDINAKVLLDVIENSYRNNDNMLWKDLEKSIGELDLDYYIEKDVKNLTNAIMFTENFSCLFKKWVNYLRDFEIIKESTKKNLKHLFNENRDVFFSFNYTPTLEKIYNINKDNIKYIHMVKNGESYEFGHEKIGKINEIGHANFGVRNYLRQQLSKDTSKIYDNNRSWFEELSQKNIENIYFYGFSFANIDLIYIKGVLNNVNKNKLKSIYLYSYKNQKEIDYEEQKCILNSLIDEAELSVNVEKFQLQEE</sequence>
<proteinExistence type="predicted"/>
<dbReference type="InterPro" id="IPR025935">
    <property type="entry name" value="AbiH"/>
</dbReference>
<dbReference type="EMBL" id="LC085181">
    <property type="protein sequence ID" value="BAU98223.1"/>
    <property type="molecule type" value="Genomic_DNA"/>
</dbReference>
<organism evidence="1">
    <name type="scientific">Staphylococcus epidermidis</name>
    <dbReference type="NCBI Taxonomy" id="1282"/>
    <lineage>
        <taxon>Bacteria</taxon>
        <taxon>Bacillati</taxon>
        <taxon>Bacillota</taxon>
        <taxon>Bacilli</taxon>
        <taxon>Bacillales</taxon>
        <taxon>Staphylococcaceae</taxon>
        <taxon>Staphylococcus</taxon>
    </lineage>
</organism>